<evidence type="ECO:0000313" key="8">
    <source>
        <dbReference type="Proteomes" id="UP000616724"/>
    </source>
</evidence>
<comment type="pathway">
    <text evidence="1">Cofactor biosynthesis; adenosylcobalamin biosynthesis.</text>
</comment>
<dbReference type="Proteomes" id="UP000616724">
    <property type="component" value="Unassembled WGS sequence"/>
</dbReference>
<dbReference type="Gene3D" id="3.30.950.10">
    <property type="entry name" value="Methyltransferase, Cobalt-precorrin-4 Transmethylase, Domain 2"/>
    <property type="match status" value="1"/>
</dbReference>
<keyword evidence="2" id="KW-0169">Cobalamin biosynthesis</keyword>
<dbReference type="EMBL" id="BOOH01000023">
    <property type="protein sequence ID" value="GIH76841.1"/>
    <property type="molecule type" value="Genomic_DNA"/>
</dbReference>
<dbReference type="CDD" id="cd02440">
    <property type="entry name" value="AdoMet_MTases"/>
    <property type="match status" value="1"/>
</dbReference>
<dbReference type="Gene3D" id="3.40.50.150">
    <property type="entry name" value="Vaccinia Virus protein VP39"/>
    <property type="match status" value="1"/>
</dbReference>
<evidence type="ECO:0000313" key="7">
    <source>
        <dbReference type="EMBL" id="GIH76841.1"/>
    </source>
</evidence>
<feature type="domain" description="Tetrapyrrole methylase" evidence="6">
    <location>
        <begin position="32"/>
        <end position="217"/>
    </location>
</feature>
<evidence type="ECO:0000256" key="3">
    <source>
        <dbReference type="ARBA" id="ARBA00022603"/>
    </source>
</evidence>
<dbReference type="InterPro" id="IPR006365">
    <property type="entry name" value="Cbl_synth_CobL"/>
</dbReference>
<dbReference type="PIRSF" id="PIRSF036428">
    <property type="entry name" value="CobL"/>
    <property type="match status" value="1"/>
</dbReference>
<dbReference type="GO" id="GO:0032259">
    <property type="term" value="P:methylation"/>
    <property type="evidence" value="ECO:0007669"/>
    <property type="project" value="UniProtKB-KW"/>
</dbReference>
<evidence type="ECO:0000256" key="2">
    <source>
        <dbReference type="ARBA" id="ARBA00022573"/>
    </source>
</evidence>
<reference evidence="7 8" key="1">
    <citation type="submission" date="2021-01" db="EMBL/GenBank/DDBJ databases">
        <title>Whole genome shotgun sequence of Planobispora longispora NBRC 13918.</title>
        <authorList>
            <person name="Komaki H."/>
            <person name="Tamura T."/>
        </authorList>
    </citation>
    <scope>NUCLEOTIDE SEQUENCE [LARGE SCALE GENOMIC DNA]</scope>
    <source>
        <strain evidence="7 8">NBRC 13918</strain>
    </source>
</reference>
<organism evidence="7 8">
    <name type="scientific">Planobispora longispora</name>
    <dbReference type="NCBI Taxonomy" id="28887"/>
    <lineage>
        <taxon>Bacteria</taxon>
        <taxon>Bacillati</taxon>
        <taxon>Actinomycetota</taxon>
        <taxon>Actinomycetes</taxon>
        <taxon>Streptosporangiales</taxon>
        <taxon>Streptosporangiaceae</taxon>
        <taxon>Planobispora</taxon>
    </lineage>
</organism>
<dbReference type="InterPro" id="IPR029063">
    <property type="entry name" value="SAM-dependent_MTases_sf"/>
</dbReference>
<keyword evidence="4" id="KW-0808">Transferase</keyword>
<dbReference type="Gene3D" id="3.40.1010.10">
    <property type="entry name" value="Cobalt-precorrin-4 Transmethylase, Domain 1"/>
    <property type="match status" value="1"/>
</dbReference>
<dbReference type="UniPathway" id="UPA00148"/>
<dbReference type="AlphaFoldDB" id="A0A8J3RI62"/>
<dbReference type="GO" id="GO:0008276">
    <property type="term" value="F:protein methyltransferase activity"/>
    <property type="evidence" value="ECO:0007669"/>
    <property type="project" value="InterPro"/>
</dbReference>
<evidence type="ECO:0000256" key="4">
    <source>
        <dbReference type="ARBA" id="ARBA00022679"/>
    </source>
</evidence>
<proteinExistence type="predicted"/>
<dbReference type="NCBIfam" id="TIGR02469">
    <property type="entry name" value="CbiT"/>
    <property type="match status" value="1"/>
</dbReference>
<dbReference type="InterPro" id="IPR050714">
    <property type="entry name" value="Cobalamin_biosynth_MTase"/>
</dbReference>
<dbReference type="InterPro" id="IPR012818">
    <property type="entry name" value="CbiE"/>
</dbReference>
<dbReference type="RefSeq" id="WP_203891429.1">
    <property type="nucleotide sequence ID" value="NZ_BOOH01000023.1"/>
</dbReference>
<dbReference type="Pfam" id="PF00590">
    <property type="entry name" value="TP_methylase"/>
    <property type="match status" value="1"/>
</dbReference>
<dbReference type="InterPro" id="IPR014776">
    <property type="entry name" value="4pyrrole_Mease_sub2"/>
</dbReference>
<keyword evidence="5" id="KW-0949">S-adenosyl-L-methionine</keyword>
<dbReference type="SUPFAM" id="SSF53335">
    <property type="entry name" value="S-adenosyl-L-methionine-dependent methyltransferases"/>
    <property type="match status" value="1"/>
</dbReference>
<dbReference type="NCBIfam" id="TIGR02467">
    <property type="entry name" value="CbiE"/>
    <property type="match status" value="1"/>
</dbReference>
<dbReference type="InterPro" id="IPR000878">
    <property type="entry name" value="4pyrrol_Mease"/>
</dbReference>
<dbReference type="PANTHER" id="PTHR43182">
    <property type="entry name" value="COBALT-PRECORRIN-6B C(15)-METHYLTRANSFERASE (DECARBOXYLATING)"/>
    <property type="match status" value="1"/>
</dbReference>
<sequence>MSDPRLSDPGLAVPHPAASVPAPALPAVVNDTVTVVGIGADGWAGLSQAARRELHAAEVLMGSARQLALVPEPTAERVVWPSPLLPELPGLLAAHRGRRICVLASGDPMFHGIGTTLVRLLGAGRVRVLPYPSSVSLACARLGWAVDQVEVVSLMTRPVEALNSVIHEGRRVLVLGADGSSAARVAVLLAARGYGGSPVTVLERLGGPEERVITGVAARWDLPTTQDLNIVAVECRADPGTVPLPCLPGLPDAAFEHDGQLTKAEVRAVTLARLAPVPGELLWDVGAGAGSIAIEWMRGHRANRAVAVERDPGRAARAARNAAGLGAPELTVVNGPAPAALAGLPRPDAVFVGGGVTAPGVVEACWEALRPGGRLVANAVTVESEAVLASWYGRLGGDLIRLSVSRAAPVGGFTGWKPLMPVTIWSAVKPEEGR</sequence>
<dbReference type="SUPFAM" id="SSF53790">
    <property type="entry name" value="Tetrapyrrole methylase"/>
    <property type="match status" value="1"/>
</dbReference>
<accession>A0A8J3RI62</accession>
<dbReference type="GO" id="GO:0009236">
    <property type="term" value="P:cobalamin biosynthetic process"/>
    <property type="evidence" value="ECO:0007669"/>
    <property type="project" value="UniProtKB-UniPathway"/>
</dbReference>
<evidence type="ECO:0000256" key="1">
    <source>
        <dbReference type="ARBA" id="ARBA00004953"/>
    </source>
</evidence>
<name>A0A8J3RI62_9ACTN</name>
<dbReference type="InterPro" id="IPR014777">
    <property type="entry name" value="4pyrrole_Mease_sub1"/>
</dbReference>
<dbReference type="InterPro" id="IPR035996">
    <property type="entry name" value="4pyrrol_Methylase_sf"/>
</dbReference>
<evidence type="ECO:0000259" key="6">
    <source>
        <dbReference type="Pfam" id="PF00590"/>
    </source>
</evidence>
<gene>
    <name evidence="7" type="primary">cobL</name>
    <name evidence="7" type="ORF">Plo01_32700</name>
</gene>
<evidence type="ECO:0000256" key="5">
    <source>
        <dbReference type="ARBA" id="ARBA00022691"/>
    </source>
</evidence>
<protein>
    <submittedName>
        <fullName evidence="7">Precorrin-6Y C(5,15)-methyltransferase [decarboxylating]</fullName>
    </submittedName>
</protein>
<dbReference type="PANTHER" id="PTHR43182:SF1">
    <property type="entry name" value="COBALT-PRECORRIN-7 C(5)-METHYLTRANSFERASE"/>
    <property type="match status" value="1"/>
</dbReference>
<dbReference type="InterPro" id="IPR014008">
    <property type="entry name" value="Cbl_synth_MTase_CbiT"/>
</dbReference>
<comment type="caution">
    <text evidence="7">The sequence shown here is derived from an EMBL/GenBank/DDBJ whole genome shotgun (WGS) entry which is preliminary data.</text>
</comment>
<keyword evidence="8" id="KW-1185">Reference proteome</keyword>
<dbReference type="CDD" id="cd11644">
    <property type="entry name" value="Precorrin-6Y-MT"/>
    <property type="match status" value="1"/>
</dbReference>
<keyword evidence="3" id="KW-0489">Methyltransferase</keyword>